<keyword evidence="3" id="KW-1185">Reference proteome</keyword>
<evidence type="ECO:0000313" key="3">
    <source>
        <dbReference type="Proteomes" id="UP000032458"/>
    </source>
</evidence>
<feature type="transmembrane region" description="Helical" evidence="1">
    <location>
        <begin position="21"/>
        <end position="44"/>
    </location>
</feature>
<feature type="transmembrane region" description="Helical" evidence="1">
    <location>
        <begin position="103"/>
        <end position="125"/>
    </location>
</feature>
<dbReference type="PATRIC" id="fig|1240678.4.peg.3936"/>
<keyword evidence="1" id="KW-1133">Transmembrane helix</keyword>
<dbReference type="EMBL" id="JRKI01000026">
    <property type="protein sequence ID" value="KIZ16988.1"/>
    <property type="molecule type" value="Genomic_DNA"/>
</dbReference>
<proteinExistence type="predicted"/>
<feature type="transmembrane region" description="Helical" evidence="1">
    <location>
        <begin position="137"/>
        <end position="156"/>
    </location>
</feature>
<evidence type="ECO:0000256" key="1">
    <source>
        <dbReference type="SAM" id="Phobius"/>
    </source>
</evidence>
<accession>A0A0D7CLC6</accession>
<protein>
    <submittedName>
        <fullName evidence="2">Uncharacterized protein</fullName>
    </submittedName>
</protein>
<sequence>MLVFVIHLAVAYMRQAGRVTASGLTMVACMVLTTGVSVIVMGFFGATAMFERGFGTKPADLRFITFIWDTMDVAYNSSLVPLVMMWIAVIVANRRNPILPRALGLWGAAVAALANFIALGSVFINGGHWSAGGAYSFILHAAPTFGWVTITSVYLLRKTAKFAATPSGERGQ</sequence>
<gene>
    <name evidence="2" type="ORF">SNA_18695</name>
</gene>
<comment type="caution">
    <text evidence="2">The sequence shown here is derived from an EMBL/GenBank/DDBJ whole genome shotgun (WGS) entry which is preliminary data.</text>
</comment>
<reference evidence="2 3" key="1">
    <citation type="submission" date="2014-09" db="EMBL/GenBank/DDBJ databases">
        <title>Draft genome sequence of Streptomyces natalensis ATCC 27448, producer of the antifungal pimaricin.</title>
        <authorList>
            <person name="Mendes M.V."/>
            <person name="Beites T."/>
            <person name="Pires S."/>
            <person name="Santos C.L."/>
            <person name="Moradas-Ferreira P."/>
        </authorList>
    </citation>
    <scope>NUCLEOTIDE SEQUENCE [LARGE SCALE GENOMIC DNA]</scope>
    <source>
        <strain evidence="2 3">ATCC 27448</strain>
    </source>
</reference>
<dbReference type="AlphaFoldDB" id="A0A0D7CLC6"/>
<organism evidence="2 3">
    <name type="scientific">Streptomyces natalensis ATCC 27448</name>
    <dbReference type="NCBI Taxonomy" id="1240678"/>
    <lineage>
        <taxon>Bacteria</taxon>
        <taxon>Bacillati</taxon>
        <taxon>Actinomycetota</taxon>
        <taxon>Actinomycetes</taxon>
        <taxon>Kitasatosporales</taxon>
        <taxon>Streptomycetaceae</taxon>
        <taxon>Streptomyces</taxon>
    </lineage>
</organism>
<keyword evidence="1" id="KW-0812">Transmembrane</keyword>
<name>A0A0D7CLC6_9ACTN</name>
<keyword evidence="1" id="KW-0472">Membrane</keyword>
<evidence type="ECO:0000313" key="2">
    <source>
        <dbReference type="EMBL" id="KIZ16988.1"/>
    </source>
</evidence>
<feature type="transmembrane region" description="Helical" evidence="1">
    <location>
        <begin position="73"/>
        <end position="91"/>
    </location>
</feature>
<dbReference type="Proteomes" id="UP000032458">
    <property type="component" value="Unassembled WGS sequence"/>
</dbReference>